<evidence type="ECO:0000259" key="9">
    <source>
        <dbReference type="Pfam" id="PF00881"/>
    </source>
</evidence>
<dbReference type="Proteomes" id="UP000585721">
    <property type="component" value="Unassembled WGS sequence"/>
</dbReference>
<feature type="binding site" description="in other chain" evidence="8">
    <location>
        <begin position="133"/>
        <end position="135"/>
    </location>
    <ligand>
        <name>FMN</name>
        <dbReference type="ChEBI" id="CHEBI:58210"/>
        <note>ligand shared between dimeric partners</note>
    </ligand>
</feature>
<keyword evidence="2 7" id="KW-0285">Flavoprotein</keyword>
<keyword evidence="4 7" id="KW-0521">NADP</keyword>
<keyword evidence="3 7" id="KW-0288">FMN</keyword>
<evidence type="ECO:0000256" key="5">
    <source>
        <dbReference type="ARBA" id="ARBA00023002"/>
    </source>
</evidence>
<proteinExistence type="inferred from homology"/>
<evidence type="ECO:0000313" key="11">
    <source>
        <dbReference type="Proteomes" id="UP000585721"/>
    </source>
</evidence>
<dbReference type="GO" id="GO:0016491">
    <property type="term" value="F:oxidoreductase activity"/>
    <property type="evidence" value="ECO:0007669"/>
    <property type="project" value="UniProtKB-UniRule"/>
</dbReference>
<dbReference type="InterPro" id="IPR026021">
    <property type="entry name" value="YdjA-like"/>
</dbReference>
<feature type="binding site" evidence="8">
    <location>
        <position position="41"/>
    </location>
    <ligand>
        <name>FMN</name>
        <dbReference type="ChEBI" id="CHEBI:58210"/>
        <note>ligand shared between dimeric partners</note>
    </ligand>
</feature>
<feature type="binding site" description="in other chain" evidence="8">
    <location>
        <begin position="12"/>
        <end position="14"/>
    </location>
    <ligand>
        <name>FMN</name>
        <dbReference type="ChEBI" id="CHEBI:58210"/>
        <note>ligand shared between dimeric partners</note>
    </ligand>
</feature>
<dbReference type="InterPro" id="IPR052530">
    <property type="entry name" value="NAD(P)H_nitroreductase"/>
</dbReference>
<evidence type="ECO:0000256" key="6">
    <source>
        <dbReference type="ARBA" id="ARBA00023027"/>
    </source>
</evidence>
<dbReference type="EC" id="1.-.-.-" evidence="7"/>
<reference evidence="10 11" key="1">
    <citation type="submission" date="2020-08" db="EMBL/GenBank/DDBJ databases">
        <title>Genomic Encyclopedia of Type Strains, Phase IV (KMG-IV): sequencing the most valuable type-strain genomes for metagenomic binning, comparative biology and taxonomic classification.</title>
        <authorList>
            <person name="Goeker M."/>
        </authorList>
    </citation>
    <scope>NUCLEOTIDE SEQUENCE [LARGE SCALE GENOMIC DNA]</scope>
    <source>
        <strain evidence="10 11">DSM 22975</strain>
    </source>
</reference>
<dbReference type="Pfam" id="PF00881">
    <property type="entry name" value="Nitroreductase"/>
    <property type="match status" value="1"/>
</dbReference>
<evidence type="ECO:0000256" key="1">
    <source>
        <dbReference type="ARBA" id="ARBA00007118"/>
    </source>
</evidence>
<comment type="cofactor">
    <cofactor evidence="8">
        <name>FMN</name>
        <dbReference type="ChEBI" id="CHEBI:58210"/>
    </cofactor>
    <text evidence="8">Binds 1 FMN per subunit.</text>
</comment>
<comment type="similarity">
    <text evidence="1 7">Belongs to the nitroreductase family.</text>
</comment>
<organism evidence="10 11">
    <name type="scientific">Tolumonas osonensis</name>
    <dbReference type="NCBI Taxonomy" id="675874"/>
    <lineage>
        <taxon>Bacteria</taxon>
        <taxon>Pseudomonadati</taxon>
        <taxon>Pseudomonadota</taxon>
        <taxon>Gammaproteobacteria</taxon>
        <taxon>Aeromonadales</taxon>
        <taxon>Aeromonadaceae</taxon>
        <taxon>Tolumonas</taxon>
    </lineage>
</organism>
<dbReference type="RefSeq" id="WP_188026049.1">
    <property type="nucleotide sequence ID" value="NZ_JACHGR010000003.1"/>
</dbReference>
<dbReference type="NCBIfam" id="NF008088">
    <property type="entry name" value="PRK10828.1"/>
    <property type="match status" value="1"/>
</dbReference>
<dbReference type="PANTHER" id="PTHR43821:SF1">
    <property type="entry name" value="NAD(P)H NITROREDUCTASE YDJA-RELATED"/>
    <property type="match status" value="1"/>
</dbReference>
<dbReference type="PIRSF" id="PIRSF000232">
    <property type="entry name" value="YdjA"/>
    <property type="match status" value="1"/>
</dbReference>
<dbReference type="Gene3D" id="3.40.109.10">
    <property type="entry name" value="NADH Oxidase"/>
    <property type="match status" value="1"/>
</dbReference>
<evidence type="ECO:0000256" key="2">
    <source>
        <dbReference type="ARBA" id="ARBA00022630"/>
    </source>
</evidence>
<evidence type="ECO:0000256" key="3">
    <source>
        <dbReference type="ARBA" id="ARBA00022643"/>
    </source>
</evidence>
<comment type="caution">
    <text evidence="10">The sequence shown here is derived from an EMBL/GenBank/DDBJ whole genome shotgun (WGS) entry which is preliminary data.</text>
</comment>
<evidence type="ECO:0000256" key="4">
    <source>
        <dbReference type="ARBA" id="ARBA00022857"/>
    </source>
</evidence>
<dbReference type="EMBL" id="JACHGR010000003">
    <property type="protein sequence ID" value="MBB6055282.1"/>
    <property type="molecule type" value="Genomic_DNA"/>
</dbReference>
<dbReference type="SUPFAM" id="SSF55469">
    <property type="entry name" value="FMN-dependent nitroreductase-like"/>
    <property type="match status" value="1"/>
</dbReference>
<feature type="domain" description="Nitroreductase" evidence="9">
    <location>
        <begin position="14"/>
        <end position="163"/>
    </location>
</feature>
<keyword evidence="5 7" id="KW-0560">Oxidoreductase</keyword>
<evidence type="ECO:0000313" key="10">
    <source>
        <dbReference type="EMBL" id="MBB6055282.1"/>
    </source>
</evidence>
<accession>A0A841GLB4</accession>
<name>A0A841GLB4_9GAMM</name>
<evidence type="ECO:0000256" key="7">
    <source>
        <dbReference type="PIRNR" id="PIRNR000232"/>
    </source>
</evidence>
<dbReference type="CDD" id="cd02135">
    <property type="entry name" value="YdjA-like"/>
    <property type="match status" value="1"/>
</dbReference>
<keyword evidence="6 7" id="KW-0520">NAD</keyword>
<dbReference type="InterPro" id="IPR029479">
    <property type="entry name" value="Nitroreductase"/>
</dbReference>
<dbReference type="AlphaFoldDB" id="A0A841GLB4"/>
<sequence>MNQSALSLLLTRASCGLLQAPAPDGEILEHILQAGLRAPDHGHLQPFQFLLAEGEGLNRLGTLLAESAKADGAADDVIERAAQLPLRAPLVITVVAKVTPHNKVPEFEQHLSAGCAVMAMQMAAQAQGFGGIWRSGPLMYSRRLHELLGLNERDQIVGFLYLGTPATSLRIPSFANSADFVRRI</sequence>
<dbReference type="InterPro" id="IPR000415">
    <property type="entry name" value="Nitroreductase-like"/>
</dbReference>
<evidence type="ECO:0000256" key="8">
    <source>
        <dbReference type="PIRSR" id="PIRSR000232-1"/>
    </source>
</evidence>
<feature type="binding site" evidence="8">
    <location>
        <position position="37"/>
    </location>
    <ligand>
        <name>FMN</name>
        <dbReference type="ChEBI" id="CHEBI:58210"/>
        <note>ligand shared between dimeric partners</note>
    </ligand>
</feature>
<keyword evidence="11" id="KW-1185">Reference proteome</keyword>
<gene>
    <name evidence="10" type="ORF">HNR75_001164</name>
</gene>
<protein>
    <recommendedName>
        <fullName evidence="7">Putative NAD(P)H nitroreductase</fullName>
        <ecNumber evidence="7">1.-.-.-</ecNumber>
    </recommendedName>
</protein>
<dbReference type="PANTHER" id="PTHR43821">
    <property type="entry name" value="NAD(P)H NITROREDUCTASE YDJA-RELATED"/>
    <property type="match status" value="1"/>
</dbReference>